<name>A0A3E2NWV9_9SPHI</name>
<reference evidence="3 4" key="1">
    <citation type="submission" date="2018-08" db="EMBL/GenBank/DDBJ databases">
        <title>Mucilaginibacter terrae sp. nov., isolated from manganese diggings.</title>
        <authorList>
            <person name="Huang Y."/>
            <person name="Zhou Z."/>
        </authorList>
    </citation>
    <scope>NUCLEOTIDE SEQUENCE [LARGE SCALE GENOMIC DNA]</scope>
    <source>
        <strain evidence="3 4">ZH6</strain>
    </source>
</reference>
<dbReference type="GO" id="GO:0016787">
    <property type="term" value="F:hydrolase activity"/>
    <property type="evidence" value="ECO:0007669"/>
    <property type="project" value="UniProtKB-KW"/>
</dbReference>
<dbReference type="Proteomes" id="UP000260823">
    <property type="component" value="Unassembled WGS sequence"/>
</dbReference>
<dbReference type="RefSeq" id="WP_117382240.1">
    <property type="nucleotide sequence ID" value="NZ_QWDE01000001.1"/>
</dbReference>
<comment type="caution">
    <text evidence="3">The sequence shown here is derived from an EMBL/GenBank/DDBJ whole genome shotgun (WGS) entry which is preliminary data.</text>
</comment>
<organism evidence="3 4">
    <name type="scientific">Mucilaginibacter terrenus</name>
    <dbReference type="NCBI Taxonomy" id="2482727"/>
    <lineage>
        <taxon>Bacteria</taxon>
        <taxon>Pseudomonadati</taxon>
        <taxon>Bacteroidota</taxon>
        <taxon>Sphingobacteriia</taxon>
        <taxon>Sphingobacteriales</taxon>
        <taxon>Sphingobacteriaceae</taxon>
        <taxon>Mucilaginibacter</taxon>
    </lineage>
</organism>
<dbReference type="PANTHER" id="PTHR46825">
    <property type="entry name" value="D-ALANYL-D-ALANINE-CARBOXYPEPTIDASE/ENDOPEPTIDASE AMPH"/>
    <property type="match status" value="1"/>
</dbReference>
<dbReference type="OrthoDB" id="9798166at2"/>
<dbReference type="Gene3D" id="3.40.710.10">
    <property type="entry name" value="DD-peptidase/beta-lactamase superfamily"/>
    <property type="match status" value="1"/>
</dbReference>
<accession>A0A3E2NWV9</accession>
<sequence>MKLSLLLFSCFILTAECFAQTHANQPAPVGFRSKDISAVDSIVNTFMRKYDVPGLSLVIAQRDTIKLVRTYGFADSAKKQPVDPDSRFRIASVSKPFTAAAIMQLIERGKLKLTDHIFGKGALLGTTYGSKPYTERVKAITVEHLLEHLGGGWGNSSEDPMFMHPEMNQAQLISWTLDNQPLGHEPGTNFEYSNFGYCLLGRVIEKVSGIKYADYVRKNILQPCGITTMEIGGNTLAERKPKEVLYYDKAENPYTMDQRRMDSHGGWIATPTDLVNFLTRVDKFPQQPDILKMETLTTMFTAPAVSPHYAKGWAVNSSNNYWHNGSLPGEQALAARINQNYCWAVMVNTRKEGDFARDLDELMWKVKGAIKQWP</sequence>
<evidence type="ECO:0000256" key="1">
    <source>
        <dbReference type="SAM" id="SignalP"/>
    </source>
</evidence>
<dbReference type="AlphaFoldDB" id="A0A3E2NWV9"/>
<keyword evidence="4" id="KW-1185">Reference proteome</keyword>
<dbReference type="PANTHER" id="PTHR46825:SF7">
    <property type="entry name" value="D-ALANYL-D-ALANINE CARBOXYPEPTIDASE"/>
    <property type="match status" value="1"/>
</dbReference>
<dbReference type="InterPro" id="IPR012338">
    <property type="entry name" value="Beta-lactam/transpept-like"/>
</dbReference>
<proteinExistence type="predicted"/>
<dbReference type="EMBL" id="QWDE01000001">
    <property type="protein sequence ID" value="RFZ85340.1"/>
    <property type="molecule type" value="Genomic_DNA"/>
</dbReference>
<dbReference type="Pfam" id="PF00144">
    <property type="entry name" value="Beta-lactamase"/>
    <property type="match status" value="1"/>
</dbReference>
<evidence type="ECO:0000313" key="3">
    <source>
        <dbReference type="EMBL" id="RFZ85340.1"/>
    </source>
</evidence>
<dbReference type="InterPro" id="IPR001466">
    <property type="entry name" value="Beta-lactam-related"/>
</dbReference>
<dbReference type="SUPFAM" id="SSF56601">
    <property type="entry name" value="beta-lactamase/transpeptidase-like"/>
    <property type="match status" value="1"/>
</dbReference>
<dbReference type="InterPro" id="IPR050491">
    <property type="entry name" value="AmpC-like"/>
</dbReference>
<protein>
    <submittedName>
        <fullName evidence="3">Class A beta-lactamase-related serine hydrolase</fullName>
    </submittedName>
</protein>
<keyword evidence="3" id="KW-0378">Hydrolase</keyword>
<keyword evidence="1" id="KW-0732">Signal</keyword>
<feature type="domain" description="Beta-lactamase-related" evidence="2">
    <location>
        <begin position="39"/>
        <end position="363"/>
    </location>
</feature>
<feature type="chain" id="PRO_5017564803" evidence="1">
    <location>
        <begin position="20"/>
        <end position="374"/>
    </location>
</feature>
<gene>
    <name evidence="3" type="ORF">DYU05_07010</name>
</gene>
<evidence type="ECO:0000313" key="4">
    <source>
        <dbReference type="Proteomes" id="UP000260823"/>
    </source>
</evidence>
<feature type="signal peptide" evidence="1">
    <location>
        <begin position="1"/>
        <end position="19"/>
    </location>
</feature>
<evidence type="ECO:0000259" key="2">
    <source>
        <dbReference type="Pfam" id="PF00144"/>
    </source>
</evidence>